<dbReference type="Proteomes" id="UP000217289">
    <property type="component" value="Chromosome"/>
</dbReference>
<protein>
    <recommendedName>
        <fullName evidence="3">Lipoprotein</fullName>
    </recommendedName>
</protein>
<proteinExistence type="predicted"/>
<name>A0A250IGW3_9BACT</name>
<evidence type="ECO:0000313" key="2">
    <source>
        <dbReference type="Proteomes" id="UP000217289"/>
    </source>
</evidence>
<reference evidence="1 2" key="1">
    <citation type="submission" date="2017-06" db="EMBL/GenBank/DDBJ databases">
        <authorList>
            <person name="Kim H.J."/>
            <person name="Triplett B.A."/>
        </authorList>
    </citation>
    <scope>NUCLEOTIDE SEQUENCE [LARGE SCALE GENOMIC DNA]</scope>
    <source>
        <strain evidence="1 2">DSM 14713</strain>
    </source>
</reference>
<evidence type="ECO:0008006" key="3">
    <source>
        <dbReference type="Google" id="ProtNLM"/>
    </source>
</evidence>
<dbReference type="RefSeq" id="WP_095978853.1">
    <property type="nucleotide sequence ID" value="NZ_CP022163.1"/>
</dbReference>
<keyword evidence="2" id="KW-1185">Reference proteome</keyword>
<sequence>MRIRSGLWVGLVAWALAGCGGTEDTAKTGRLQLHEGKNVAEAPTCTLEGPACAAGTQCMSFVLDGKREQRCLGAEVCTDWMRCSGGTQCVLMSSYPVQVACSGTCTGDDCDTAVSSPAP</sequence>
<gene>
    <name evidence="1" type="ORF">MEBOL_003858</name>
</gene>
<evidence type="ECO:0000313" key="1">
    <source>
        <dbReference type="EMBL" id="ATB30397.1"/>
    </source>
</evidence>
<dbReference type="KEGG" id="mbd:MEBOL_003858"/>
<dbReference type="AlphaFoldDB" id="A0A250IGW3"/>
<dbReference type="OrthoDB" id="5524933at2"/>
<organism evidence="1 2">
    <name type="scientific">Melittangium boletus DSM 14713</name>
    <dbReference type="NCBI Taxonomy" id="1294270"/>
    <lineage>
        <taxon>Bacteria</taxon>
        <taxon>Pseudomonadati</taxon>
        <taxon>Myxococcota</taxon>
        <taxon>Myxococcia</taxon>
        <taxon>Myxococcales</taxon>
        <taxon>Cystobacterineae</taxon>
        <taxon>Archangiaceae</taxon>
        <taxon>Melittangium</taxon>
    </lineage>
</organism>
<dbReference type="PROSITE" id="PS51257">
    <property type="entry name" value="PROKAR_LIPOPROTEIN"/>
    <property type="match status" value="1"/>
</dbReference>
<accession>A0A250IGW3</accession>
<dbReference type="EMBL" id="CP022163">
    <property type="protein sequence ID" value="ATB30397.1"/>
    <property type="molecule type" value="Genomic_DNA"/>
</dbReference>